<gene>
    <name evidence="2" type="ORF">CQ405_07580</name>
</gene>
<evidence type="ECO:0000313" key="2">
    <source>
        <dbReference type="EMBL" id="PSM51646.1"/>
    </source>
</evidence>
<proteinExistence type="predicted"/>
<dbReference type="Pfam" id="PF05494">
    <property type="entry name" value="MlaC"/>
    <property type="match status" value="1"/>
</dbReference>
<organism evidence="2 3">
    <name type="scientific">Campylobacter blaseri</name>
    <dbReference type="NCBI Taxonomy" id="2042961"/>
    <lineage>
        <taxon>Bacteria</taxon>
        <taxon>Pseudomonadati</taxon>
        <taxon>Campylobacterota</taxon>
        <taxon>Epsilonproteobacteria</taxon>
        <taxon>Campylobacterales</taxon>
        <taxon>Campylobacteraceae</taxon>
        <taxon>Campylobacter</taxon>
    </lineage>
</organism>
<reference evidence="3" key="1">
    <citation type="submission" date="2017-10" db="EMBL/GenBank/DDBJ databases">
        <title>Campylobacter species from seals.</title>
        <authorList>
            <person name="Gilbert M.J."/>
            <person name="Zomer A.L."/>
            <person name="Timmerman A.J."/>
            <person name="Duim B."/>
            <person name="Wagenaar J.A."/>
        </authorList>
    </citation>
    <scope>NUCLEOTIDE SEQUENCE [LARGE SCALE GENOMIC DNA]</scope>
    <source>
        <strain evidence="3">17S00004-5</strain>
    </source>
</reference>
<dbReference type="OrthoDB" id="9798905at2"/>
<dbReference type="AlphaFoldDB" id="A0A2P8QZH0"/>
<feature type="signal peptide" evidence="1">
    <location>
        <begin position="1"/>
        <end position="17"/>
    </location>
</feature>
<dbReference type="Proteomes" id="UP000240535">
    <property type="component" value="Unassembled WGS sequence"/>
</dbReference>
<dbReference type="EMBL" id="PDHH01000006">
    <property type="protein sequence ID" value="PSM51646.1"/>
    <property type="molecule type" value="Genomic_DNA"/>
</dbReference>
<dbReference type="RefSeq" id="WP_106872317.1">
    <property type="nucleotide sequence ID" value="NZ_CP053841.1"/>
</dbReference>
<keyword evidence="3" id="KW-1185">Reference proteome</keyword>
<evidence type="ECO:0000256" key="1">
    <source>
        <dbReference type="SAM" id="SignalP"/>
    </source>
</evidence>
<sequence length="198" mass="23293">MKFMKLLVLLVFSFNLAFSLTKDEIKPAIEVKVKKAVEILKDHNIDDNKKAGEIFEIFDQYFDYPLMARISLSRHYSKLSKEEARKFSKAYEEALKNSFISNLKEYNDQNMEVIGMESPNPNRVYLKTKLISSDKDYPVDFKFYPKAKDNWLIYDIDILGVSLIQTYRSQFEDMIKNDNFDGILEKLNQIQINNSINE</sequence>
<comment type="caution">
    <text evidence="2">The sequence shown here is derived from an EMBL/GenBank/DDBJ whole genome shotgun (WGS) entry which is preliminary data.</text>
</comment>
<dbReference type="PANTHER" id="PTHR36573">
    <property type="entry name" value="INTERMEMBRANE PHOSPHOLIPID TRANSPORT SYSTEM BINDING PROTEIN MLAC"/>
    <property type="match status" value="1"/>
</dbReference>
<dbReference type="InterPro" id="IPR042245">
    <property type="entry name" value="Tgt2/MlaC_sf"/>
</dbReference>
<feature type="chain" id="PRO_5015110735" evidence="1">
    <location>
        <begin position="18"/>
        <end position="198"/>
    </location>
</feature>
<dbReference type="InterPro" id="IPR008869">
    <property type="entry name" value="MlaC/ttg2D"/>
</dbReference>
<name>A0A2P8QZH0_9BACT</name>
<dbReference type="Gene3D" id="3.10.450.710">
    <property type="entry name" value="Tgt2/MlaC"/>
    <property type="match status" value="1"/>
</dbReference>
<accession>A0A2P8QZH0</accession>
<dbReference type="PANTHER" id="PTHR36573:SF1">
    <property type="entry name" value="INTERMEMBRANE PHOSPHOLIPID TRANSPORT SYSTEM BINDING PROTEIN MLAC"/>
    <property type="match status" value="1"/>
</dbReference>
<protein>
    <submittedName>
        <fullName evidence="2">Toluene tolerance protein</fullName>
    </submittedName>
</protein>
<evidence type="ECO:0000313" key="3">
    <source>
        <dbReference type="Proteomes" id="UP000240535"/>
    </source>
</evidence>
<keyword evidence="1" id="KW-0732">Signal</keyword>